<evidence type="ECO:0000259" key="2">
    <source>
        <dbReference type="Pfam" id="PF12937"/>
    </source>
</evidence>
<dbReference type="EMBL" id="KI912110">
    <property type="protein sequence ID" value="ETS84873.1"/>
    <property type="molecule type" value="Genomic_DNA"/>
</dbReference>
<keyword evidence="4" id="KW-1185">Reference proteome</keyword>
<proteinExistence type="predicted"/>
<feature type="region of interest" description="Disordered" evidence="1">
    <location>
        <begin position="1"/>
        <end position="35"/>
    </location>
</feature>
<dbReference type="AlphaFoldDB" id="W3XFJ8"/>
<dbReference type="eggNOG" id="ENOG502SSR5">
    <property type="taxonomic scope" value="Eukaryota"/>
</dbReference>
<dbReference type="Gene3D" id="1.20.1280.50">
    <property type="match status" value="1"/>
</dbReference>
<name>W3XFJ8_PESFW</name>
<dbReference type="KEGG" id="pfy:PFICI_02898"/>
<gene>
    <name evidence="3" type="ORF">PFICI_02898</name>
</gene>
<evidence type="ECO:0000313" key="3">
    <source>
        <dbReference type="EMBL" id="ETS84873.1"/>
    </source>
</evidence>
<dbReference type="SUPFAM" id="SSF81383">
    <property type="entry name" value="F-box domain"/>
    <property type="match status" value="1"/>
</dbReference>
<evidence type="ECO:0000256" key="1">
    <source>
        <dbReference type="SAM" id="MobiDB-lite"/>
    </source>
</evidence>
<sequence length="410" mass="46577">MHCKRKPVEEIPRPKKRQRLHEQPPRGFKGQESGILPACSATQNPGVSQVLYMPELLECIFLQLDMQTLLVSAQRTCRTWRELISTSPALQEALFFKPQDGPAGFDGQDGRDQADNTGKLESRNVACQGVRKNPLLASVFPAWFQDYQYKGPSPHRRNGRRPRPGDGENELATLSSVSRLPIWTSYSSQPFAAATEQFLHSPSASWRRMLIQQPPAYRLGYWATLDHMAPGQQASIKHYPSGLHMGQLYDESVEAAAATIGYEIRCLLWGAEGLQHVLREYVGPKEYWKSTNWPHLDFAACAPYDEEAKDKLDTLLMDTDVTILVQQNLFALCMYRARNLEPETAWCCDPTRGPVVLAGRRDFDDKIREFRRIFACGARNLGVVAKGWEDLPKGKTLWEWEKEIDIDNDL</sequence>
<dbReference type="RefSeq" id="XP_007829670.1">
    <property type="nucleotide sequence ID" value="XM_007831479.1"/>
</dbReference>
<dbReference type="Pfam" id="PF12937">
    <property type="entry name" value="F-box-like"/>
    <property type="match status" value="1"/>
</dbReference>
<accession>W3XFJ8</accession>
<dbReference type="Proteomes" id="UP000030651">
    <property type="component" value="Unassembled WGS sequence"/>
</dbReference>
<dbReference type="HOGENOM" id="CLU_671036_0_0_1"/>
<dbReference type="OrthoDB" id="3800738at2759"/>
<protein>
    <recommendedName>
        <fullName evidence="2">F-box domain-containing protein</fullName>
    </recommendedName>
</protein>
<dbReference type="InterPro" id="IPR036047">
    <property type="entry name" value="F-box-like_dom_sf"/>
</dbReference>
<organism evidence="3 4">
    <name type="scientific">Pestalotiopsis fici (strain W106-1 / CGMCC3.15140)</name>
    <dbReference type="NCBI Taxonomy" id="1229662"/>
    <lineage>
        <taxon>Eukaryota</taxon>
        <taxon>Fungi</taxon>
        <taxon>Dikarya</taxon>
        <taxon>Ascomycota</taxon>
        <taxon>Pezizomycotina</taxon>
        <taxon>Sordariomycetes</taxon>
        <taxon>Xylariomycetidae</taxon>
        <taxon>Amphisphaeriales</taxon>
        <taxon>Sporocadaceae</taxon>
        <taxon>Pestalotiopsis</taxon>
    </lineage>
</organism>
<evidence type="ECO:0000313" key="4">
    <source>
        <dbReference type="Proteomes" id="UP000030651"/>
    </source>
</evidence>
<feature type="region of interest" description="Disordered" evidence="1">
    <location>
        <begin position="151"/>
        <end position="170"/>
    </location>
</feature>
<feature type="domain" description="F-box" evidence="2">
    <location>
        <begin position="54"/>
        <end position="87"/>
    </location>
</feature>
<feature type="compositionally biased region" description="Basic residues" evidence="1">
    <location>
        <begin position="153"/>
        <end position="162"/>
    </location>
</feature>
<feature type="compositionally biased region" description="Basic and acidic residues" evidence="1">
    <location>
        <begin position="1"/>
        <end position="13"/>
    </location>
</feature>
<reference evidence="4" key="1">
    <citation type="journal article" date="2015" name="BMC Genomics">
        <title>Genomic and transcriptomic analysis of the endophytic fungus Pestalotiopsis fici reveals its lifestyle and high potential for synthesis of natural products.</title>
        <authorList>
            <person name="Wang X."/>
            <person name="Zhang X."/>
            <person name="Liu L."/>
            <person name="Xiang M."/>
            <person name="Wang W."/>
            <person name="Sun X."/>
            <person name="Che Y."/>
            <person name="Guo L."/>
            <person name="Liu G."/>
            <person name="Guo L."/>
            <person name="Wang C."/>
            <person name="Yin W.B."/>
            <person name="Stadler M."/>
            <person name="Zhang X."/>
            <person name="Liu X."/>
        </authorList>
    </citation>
    <scope>NUCLEOTIDE SEQUENCE [LARGE SCALE GENOMIC DNA]</scope>
    <source>
        <strain evidence="4">W106-1 / CGMCC3.15140</strain>
    </source>
</reference>
<dbReference type="InterPro" id="IPR001810">
    <property type="entry name" value="F-box_dom"/>
</dbReference>
<dbReference type="GeneID" id="19267911"/>
<dbReference type="InParanoid" id="W3XFJ8"/>